<protein>
    <submittedName>
        <fullName evidence="1">Uncharacterized protein</fullName>
    </submittedName>
</protein>
<dbReference type="AlphaFoldDB" id="A0A2S0WKF4"/>
<accession>A0A5F2ESI0</accession>
<evidence type="ECO:0000313" key="2">
    <source>
        <dbReference type="Proteomes" id="UP000244384"/>
    </source>
</evidence>
<reference evidence="2" key="1">
    <citation type="submission" date="2018-01" db="EMBL/GenBank/DDBJ databases">
        <authorList>
            <person name="Li J."/>
        </authorList>
    </citation>
    <scope>NUCLEOTIDE SEQUENCE [LARGE SCALE GENOMIC DNA]</scope>
    <source>
        <strain evidence="2">592</strain>
    </source>
</reference>
<proteinExistence type="predicted"/>
<accession>A0A2S0WKF4</accession>
<dbReference type="OrthoDB" id="3763726at2"/>
<sequence length="494" mass="53057">MTVPTSVRPRLAAAARSVTPVRLVAGLLALHVVLKVALLPIAVRTPLLGDEKAYSAGGQAMARALRSFFSGQGVPISDLQEHVIGNGWFMPGMSTLLTPLYLVAPGASVPAARIYVGVLTLVLFLGAVAIVFRVVAWQLAAALAVVPALVPMWVLYSYTMWGDLSAGLVLVVVVAQLVRMWRSLAAGRAPRWRDAALLGVLLGAALYLRSSTLPLVAGLLVLSAIAVLCWTRGSQRTRALLGCGLAAAVLAVMMLPWSYTVSRTFDARVTTTTTLPLSIGYAFGNQDEMCFGPCPPGNTWYVMADFARDVAARTGENQLDVQRRMADHALEGVTPSSYATDVLDNVGRYVFEPTGFENAFRAKDAGGEPPRLEITDPDVVSRLDVHVTKTLYFATLVLAAASVLLVRRTPARIQVVTILASLVTAALMTQPFVHIASPRYWPVFLPMLALMAGSLLIRRDDELSSRSLRRVHIVLAIGWVTVPVVLVGLSRLAT</sequence>
<evidence type="ECO:0000313" key="1">
    <source>
        <dbReference type="EMBL" id="AWB91720.1"/>
    </source>
</evidence>
<dbReference type="EMBL" id="CP026952">
    <property type="protein sequence ID" value="AWB91720.1"/>
    <property type="molecule type" value="Genomic_DNA"/>
</dbReference>
<name>A0A2S0WKF4_9ACTN</name>
<dbReference type="Proteomes" id="UP000244384">
    <property type="component" value="Chromosome"/>
</dbReference>
<dbReference type="KEGG" id="aez:C3E78_05580"/>
<keyword evidence="2" id="KW-1185">Reference proteome</keyword>
<gene>
    <name evidence="1" type="ORF">C3E78_05580</name>
</gene>
<organism evidence="1 2">
    <name type="scientific">Aeromicrobium chenweiae</name>
    <dbReference type="NCBI Taxonomy" id="2079793"/>
    <lineage>
        <taxon>Bacteria</taxon>
        <taxon>Bacillati</taxon>
        <taxon>Actinomycetota</taxon>
        <taxon>Actinomycetes</taxon>
        <taxon>Propionibacteriales</taxon>
        <taxon>Nocardioidaceae</taxon>
        <taxon>Aeromicrobium</taxon>
    </lineage>
</organism>
<dbReference type="RefSeq" id="WP_108577366.1">
    <property type="nucleotide sequence ID" value="NZ_CP026952.1"/>
</dbReference>